<dbReference type="OrthoDB" id="1913277at2759"/>
<evidence type="ECO:0000256" key="6">
    <source>
        <dbReference type="ARBA" id="ARBA00023136"/>
    </source>
</evidence>
<dbReference type="Proteomes" id="UP000053989">
    <property type="component" value="Unassembled WGS sequence"/>
</dbReference>
<reference evidence="8" key="2">
    <citation type="submission" date="2015-01" db="EMBL/GenBank/DDBJ databases">
        <title>Evolutionary Origins and Diversification of the Mycorrhizal Mutualists.</title>
        <authorList>
            <consortium name="DOE Joint Genome Institute"/>
            <consortium name="Mycorrhizal Genomics Consortium"/>
            <person name="Kohler A."/>
            <person name="Kuo A."/>
            <person name="Nagy L.G."/>
            <person name="Floudas D."/>
            <person name="Copeland A."/>
            <person name="Barry K.W."/>
            <person name="Cichocki N."/>
            <person name="Veneault-Fourrey C."/>
            <person name="LaButti K."/>
            <person name="Lindquist E.A."/>
            <person name="Lipzen A."/>
            <person name="Lundell T."/>
            <person name="Morin E."/>
            <person name="Murat C."/>
            <person name="Riley R."/>
            <person name="Ohm R."/>
            <person name="Sun H."/>
            <person name="Tunlid A."/>
            <person name="Henrissat B."/>
            <person name="Grigoriev I.V."/>
            <person name="Hibbett D.S."/>
            <person name="Martin F."/>
        </authorList>
    </citation>
    <scope>NUCLEOTIDE SEQUENCE [LARGE SCALE GENOMIC DNA]</scope>
    <source>
        <strain evidence="8">Foug A</strain>
    </source>
</reference>
<protein>
    <submittedName>
        <fullName evidence="7">Uncharacterized protein</fullName>
    </submittedName>
</protein>
<accession>A0A0C3E0D8</accession>
<evidence type="ECO:0000256" key="1">
    <source>
        <dbReference type="ARBA" id="ARBA00004448"/>
    </source>
</evidence>
<reference evidence="7 8" key="1">
    <citation type="submission" date="2014-04" db="EMBL/GenBank/DDBJ databases">
        <authorList>
            <consortium name="DOE Joint Genome Institute"/>
            <person name="Kuo A."/>
            <person name="Kohler A."/>
            <person name="Nagy L.G."/>
            <person name="Floudas D."/>
            <person name="Copeland A."/>
            <person name="Barry K.W."/>
            <person name="Cichocki N."/>
            <person name="Veneault-Fourrey C."/>
            <person name="LaButti K."/>
            <person name="Lindquist E.A."/>
            <person name="Lipzen A."/>
            <person name="Lundell T."/>
            <person name="Morin E."/>
            <person name="Murat C."/>
            <person name="Sun H."/>
            <person name="Tunlid A."/>
            <person name="Henrissat B."/>
            <person name="Grigoriev I.V."/>
            <person name="Hibbett D.S."/>
            <person name="Martin F."/>
            <person name="Nordberg H.P."/>
            <person name="Cantor M.N."/>
            <person name="Hua S.X."/>
        </authorList>
    </citation>
    <scope>NUCLEOTIDE SEQUENCE [LARGE SCALE GENOMIC DNA]</scope>
    <source>
        <strain evidence="7 8">Foug A</strain>
    </source>
</reference>
<name>A0A0C3E0D8_9AGAM</name>
<keyword evidence="5" id="KW-0496">Mitochondrion</keyword>
<keyword evidence="4" id="KW-1133">Transmembrane helix</keyword>
<evidence type="ECO:0000313" key="7">
    <source>
        <dbReference type="EMBL" id="KIM66245.1"/>
    </source>
</evidence>
<dbReference type="PANTHER" id="PTHR21382:SF1">
    <property type="entry name" value="NADH DEHYDROGENASE [UBIQUINONE] 1 ALPHA SUBCOMPLEX SUBUNIT 11"/>
    <property type="match status" value="1"/>
</dbReference>
<dbReference type="GO" id="GO:0005743">
    <property type="term" value="C:mitochondrial inner membrane"/>
    <property type="evidence" value="ECO:0007669"/>
    <property type="project" value="UniProtKB-SubCell"/>
</dbReference>
<keyword evidence="3" id="KW-0999">Mitochondrion inner membrane</keyword>
<dbReference type="EMBL" id="KN822018">
    <property type="protein sequence ID" value="KIM66245.1"/>
    <property type="molecule type" value="Genomic_DNA"/>
</dbReference>
<sequence>MDSMADAPPSPPEPSYEAKSPIRDATTVAYQAAAAGALVSVLQNALSSHKAGAFGVLTRTGGTIGMFAAMGATFAFTEATVANQRQKDDALNGTVGGCAAGFLAGIRTRSLPVALTSCAVVGAAMGTFDYAGQLSGESKEVKEEKKRKFFKTVPLPLERISPPT</sequence>
<organism evidence="7 8">
    <name type="scientific">Scleroderma citrinum Foug A</name>
    <dbReference type="NCBI Taxonomy" id="1036808"/>
    <lineage>
        <taxon>Eukaryota</taxon>
        <taxon>Fungi</taxon>
        <taxon>Dikarya</taxon>
        <taxon>Basidiomycota</taxon>
        <taxon>Agaricomycotina</taxon>
        <taxon>Agaricomycetes</taxon>
        <taxon>Agaricomycetidae</taxon>
        <taxon>Boletales</taxon>
        <taxon>Sclerodermatineae</taxon>
        <taxon>Sclerodermataceae</taxon>
        <taxon>Scleroderma</taxon>
    </lineage>
</organism>
<evidence type="ECO:0000256" key="3">
    <source>
        <dbReference type="ARBA" id="ARBA00022792"/>
    </source>
</evidence>
<evidence type="ECO:0000256" key="5">
    <source>
        <dbReference type="ARBA" id="ARBA00023128"/>
    </source>
</evidence>
<dbReference type="PANTHER" id="PTHR21382">
    <property type="entry name" value="NADH-UBIQUINONE OXIDOREDUCTASE SUBUNIT"/>
    <property type="match status" value="1"/>
</dbReference>
<dbReference type="InterPro" id="IPR039205">
    <property type="entry name" value="NDUFA11"/>
</dbReference>
<proteinExistence type="predicted"/>
<gene>
    <name evidence="7" type="ORF">SCLCIDRAFT_1211479</name>
</gene>
<dbReference type="AlphaFoldDB" id="A0A0C3E0D8"/>
<keyword evidence="8" id="KW-1185">Reference proteome</keyword>
<evidence type="ECO:0000256" key="2">
    <source>
        <dbReference type="ARBA" id="ARBA00022692"/>
    </source>
</evidence>
<dbReference type="Pfam" id="PF02466">
    <property type="entry name" value="Tim17"/>
    <property type="match status" value="1"/>
</dbReference>
<dbReference type="GO" id="GO:0045271">
    <property type="term" value="C:respiratory chain complex I"/>
    <property type="evidence" value="ECO:0007669"/>
    <property type="project" value="InterPro"/>
</dbReference>
<dbReference type="GO" id="GO:0006120">
    <property type="term" value="P:mitochondrial electron transport, NADH to ubiquinone"/>
    <property type="evidence" value="ECO:0007669"/>
    <property type="project" value="InterPro"/>
</dbReference>
<evidence type="ECO:0000313" key="8">
    <source>
        <dbReference type="Proteomes" id="UP000053989"/>
    </source>
</evidence>
<dbReference type="InParanoid" id="A0A0C3E0D8"/>
<keyword evidence="6" id="KW-0472">Membrane</keyword>
<comment type="subcellular location">
    <subcellularLocation>
        <location evidence="1">Mitochondrion inner membrane</location>
        <topology evidence="1">Multi-pass membrane protein</topology>
    </subcellularLocation>
</comment>
<evidence type="ECO:0000256" key="4">
    <source>
        <dbReference type="ARBA" id="ARBA00022989"/>
    </source>
</evidence>
<dbReference type="HOGENOM" id="CLU_088319_1_0_1"/>
<dbReference type="STRING" id="1036808.A0A0C3E0D8"/>
<keyword evidence="2" id="KW-0812">Transmembrane</keyword>